<gene>
    <name evidence="2" type="ORF">SAMN05660865_00655</name>
</gene>
<dbReference type="EMBL" id="FNUK01000006">
    <property type="protein sequence ID" value="SEF63500.1"/>
    <property type="molecule type" value="Genomic_DNA"/>
</dbReference>
<proteinExistence type="predicted"/>
<dbReference type="InterPro" id="IPR003731">
    <property type="entry name" value="Di-Nase_FeMo-co_biosynth"/>
</dbReference>
<feature type="domain" description="Dinitrogenase iron-molybdenum cofactor biosynthesis" evidence="1">
    <location>
        <begin position="9"/>
        <end position="96"/>
    </location>
</feature>
<dbReference type="AlphaFoldDB" id="A0A1H5TL43"/>
<dbReference type="PANTHER" id="PTHR42983">
    <property type="entry name" value="DINITROGENASE IRON-MOLYBDENUM COFACTOR PROTEIN-RELATED"/>
    <property type="match status" value="1"/>
</dbReference>
<name>A0A1H5TL43_9CLOT</name>
<evidence type="ECO:0000313" key="3">
    <source>
        <dbReference type="Proteomes" id="UP000242850"/>
    </source>
</evidence>
<organism evidence="2 3">
    <name type="scientific">Caloramator fervidus</name>
    <dbReference type="NCBI Taxonomy" id="29344"/>
    <lineage>
        <taxon>Bacteria</taxon>
        <taxon>Bacillati</taxon>
        <taxon>Bacillota</taxon>
        <taxon>Clostridia</taxon>
        <taxon>Eubacteriales</taxon>
        <taxon>Clostridiaceae</taxon>
        <taxon>Caloramator</taxon>
    </lineage>
</organism>
<protein>
    <submittedName>
        <fullName evidence="2">Predicted Fe-Mo cluster-binding protein, NifX family</fullName>
    </submittedName>
</protein>
<dbReference type="InterPro" id="IPR036105">
    <property type="entry name" value="DiNase_FeMo-co_biosyn_sf"/>
</dbReference>
<dbReference type="RefSeq" id="WP_103895660.1">
    <property type="nucleotide sequence ID" value="NZ_FNUK01000006.1"/>
</dbReference>
<keyword evidence="3" id="KW-1185">Reference proteome</keyword>
<sequence>MKIAVACEDKFVSAHFGHCEGFIIYEIAEEKVVDKSFVENPGHRPGFLPVFLKELKVDVVISGGMGETAQQLFNENGIKVVVGAQGLADDVVEKYIRGELKSTGSICKEHHHEGHCND</sequence>
<reference evidence="3" key="1">
    <citation type="submission" date="2016-10" db="EMBL/GenBank/DDBJ databases">
        <authorList>
            <person name="Varghese N."/>
            <person name="Submissions S."/>
        </authorList>
    </citation>
    <scope>NUCLEOTIDE SEQUENCE [LARGE SCALE GENOMIC DNA]</scope>
    <source>
        <strain evidence="3">DSM 5463</strain>
    </source>
</reference>
<dbReference type="Gene3D" id="3.30.420.130">
    <property type="entry name" value="Dinitrogenase iron-molybdenum cofactor biosynthesis domain"/>
    <property type="match status" value="1"/>
</dbReference>
<dbReference type="Proteomes" id="UP000242850">
    <property type="component" value="Unassembled WGS sequence"/>
</dbReference>
<dbReference type="InterPro" id="IPR033913">
    <property type="entry name" value="MTH1175_dom"/>
</dbReference>
<evidence type="ECO:0000313" key="2">
    <source>
        <dbReference type="EMBL" id="SEF63500.1"/>
    </source>
</evidence>
<dbReference type="OrthoDB" id="280278at2"/>
<dbReference type="SUPFAM" id="SSF53146">
    <property type="entry name" value="Nitrogenase accessory factor-like"/>
    <property type="match status" value="1"/>
</dbReference>
<accession>A0A1H5TL43</accession>
<dbReference type="Pfam" id="PF02579">
    <property type="entry name" value="Nitro_FeMo-Co"/>
    <property type="match status" value="1"/>
</dbReference>
<dbReference type="PANTHER" id="PTHR42983:SF1">
    <property type="entry name" value="IRON-MOLYBDENUM PROTEIN"/>
    <property type="match status" value="1"/>
</dbReference>
<evidence type="ECO:0000259" key="1">
    <source>
        <dbReference type="Pfam" id="PF02579"/>
    </source>
</evidence>
<dbReference type="CDD" id="cd00851">
    <property type="entry name" value="MTH1175"/>
    <property type="match status" value="1"/>
</dbReference>